<proteinExistence type="predicted"/>
<name>K1Q975_MAGGI</name>
<dbReference type="Pfam" id="PF13895">
    <property type="entry name" value="Ig_2"/>
    <property type="match status" value="1"/>
</dbReference>
<keyword evidence="5" id="KW-1133">Transmembrane helix</keyword>
<feature type="region of interest" description="Disordered" evidence="4">
    <location>
        <begin position="1297"/>
        <end position="1338"/>
    </location>
</feature>
<dbReference type="InterPro" id="IPR013098">
    <property type="entry name" value="Ig_I-set"/>
</dbReference>
<evidence type="ECO:0000256" key="3">
    <source>
        <dbReference type="ARBA" id="ARBA00023319"/>
    </source>
</evidence>
<dbReference type="InterPro" id="IPR007110">
    <property type="entry name" value="Ig-like_dom"/>
</dbReference>
<protein>
    <submittedName>
        <fullName evidence="6">Hemicentin-1</fullName>
    </submittedName>
</protein>
<dbReference type="FunFam" id="2.60.40.10:FF:000032">
    <property type="entry name" value="palladin isoform X1"/>
    <property type="match status" value="1"/>
</dbReference>
<evidence type="ECO:0000313" key="6">
    <source>
        <dbReference type="EMBL" id="EKC27894.1"/>
    </source>
</evidence>
<dbReference type="InterPro" id="IPR013783">
    <property type="entry name" value="Ig-like_fold"/>
</dbReference>
<feature type="compositionally biased region" description="Polar residues" evidence="4">
    <location>
        <begin position="1297"/>
        <end position="1307"/>
    </location>
</feature>
<feature type="compositionally biased region" description="Basic and acidic residues" evidence="4">
    <location>
        <begin position="1309"/>
        <end position="1318"/>
    </location>
</feature>
<dbReference type="PANTHER" id="PTHR10075:SF100">
    <property type="entry name" value="FASCICLIN-2"/>
    <property type="match status" value="1"/>
</dbReference>
<organism evidence="6">
    <name type="scientific">Magallana gigas</name>
    <name type="common">Pacific oyster</name>
    <name type="synonym">Crassostrea gigas</name>
    <dbReference type="NCBI Taxonomy" id="29159"/>
    <lineage>
        <taxon>Eukaryota</taxon>
        <taxon>Metazoa</taxon>
        <taxon>Spiralia</taxon>
        <taxon>Lophotrochozoa</taxon>
        <taxon>Mollusca</taxon>
        <taxon>Bivalvia</taxon>
        <taxon>Autobranchia</taxon>
        <taxon>Pteriomorphia</taxon>
        <taxon>Ostreida</taxon>
        <taxon>Ostreoidea</taxon>
        <taxon>Ostreidae</taxon>
        <taxon>Magallana</taxon>
    </lineage>
</organism>
<dbReference type="GO" id="GO:0007411">
    <property type="term" value="P:axon guidance"/>
    <property type="evidence" value="ECO:0007669"/>
    <property type="project" value="TreeGrafter"/>
</dbReference>
<dbReference type="InterPro" id="IPR003599">
    <property type="entry name" value="Ig_sub"/>
</dbReference>
<keyword evidence="3" id="KW-0393">Immunoglobulin domain</keyword>
<accession>K1Q975</accession>
<keyword evidence="2" id="KW-1015">Disulfide bond</keyword>
<dbReference type="GO" id="GO:0030424">
    <property type="term" value="C:axon"/>
    <property type="evidence" value="ECO:0007669"/>
    <property type="project" value="TreeGrafter"/>
</dbReference>
<dbReference type="GO" id="GO:0098632">
    <property type="term" value="F:cell-cell adhesion mediator activity"/>
    <property type="evidence" value="ECO:0007669"/>
    <property type="project" value="TreeGrafter"/>
</dbReference>
<dbReference type="GO" id="GO:0007156">
    <property type="term" value="P:homophilic cell adhesion via plasma membrane adhesion molecules"/>
    <property type="evidence" value="ECO:0007669"/>
    <property type="project" value="TreeGrafter"/>
</dbReference>
<dbReference type="InterPro" id="IPR003598">
    <property type="entry name" value="Ig_sub2"/>
</dbReference>
<evidence type="ECO:0000256" key="2">
    <source>
        <dbReference type="ARBA" id="ARBA00023157"/>
    </source>
</evidence>
<reference evidence="6" key="1">
    <citation type="journal article" date="2012" name="Nature">
        <title>The oyster genome reveals stress adaptation and complexity of shell formation.</title>
        <authorList>
            <person name="Zhang G."/>
            <person name="Fang X."/>
            <person name="Guo X."/>
            <person name="Li L."/>
            <person name="Luo R."/>
            <person name="Xu F."/>
            <person name="Yang P."/>
            <person name="Zhang L."/>
            <person name="Wang X."/>
            <person name="Qi H."/>
            <person name="Xiong Z."/>
            <person name="Que H."/>
            <person name="Xie Y."/>
            <person name="Holland P.W."/>
            <person name="Paps J."/>
            <person name="Zhu Y."/>
            <person name="Wu F."/>
            <person name="Chen Y."/>
            <person name="Wang J."/>
            <person name="Peng C."/>
            <person name="Meng J."/>
            <person name="Yang L."/>
            <person name="Liu J."/>
            <person name="Wen B."/>
            <person name="Zhang N."/>
            <person name="Huang Z."/>
            <person name="Zhu Q."/>
            <person name="Feng Y."/>
            <person name="Mount A."/>
            <person name="Hedgecock D."/>
            <person name="Xu Z."/>
            <person name="Liu Y."/>
            <person name="Domazet-Loso T."/>
            <person name="Du Y."/>
            <person name="Sun X."/>
            <person name="Zhang S."/>
            <person name="Liu B."/>
            <person name="Cheng P."/>
            <person name="Jiang X."/>
            <person name="Li J."/>
            <person name="Fan D."/>
            <person name="Wang W."/>
            <person name="Fu W."/>
            <person name="Wang T."/>
            <person name="Wang B."/>
            <person name="Zhang J."/>
            <person name="Peng Z."/>
            <person name="Li Y."/>
            <person name="Li N."/>
            <person name="Wang J."/>
            <person name="Chen M."/>
            <person name="He Y."/>
            <person name="Tan F."/>
            <person name="Song X."/>
            <person name="Zheng Q."/>
            <person name="Huang R."/>
            <person name="Yang H."/>
            <person name="Du X."/>
            <person name="Chen L."/>
            <person name="Yang M."/>
            <person name="Gaffney P.M."/>
            <person name="Wang S."/>
            <person name="Luo L."/>
            <person name="She Z."/>
            <person name="Ming Y."/>
            <person name="Huang W."/>
            <person name="Zhang S."/>
            <person name="Huang B."/>
            <person name="Zhang Y."/>
            <person name="Qu T."/>
            <person name="Ni P."/>
            <person name="Miao G."/>
            <person name="Wang J."/>
            <person name="Wang Q."/>
            <person name="Steinberg C.E."/>
            <person name="Wang H."/>
            <person name="Li N."/>
            <person name="Qian L."/>
            <person name="Zhang G."/>
            <person name="Li Y."/>
            <person name="Yang H."/>
            <person name="Liu X."/>
            <person name="Wang J."/>
            <person name="Yin Y."/>
            <person name="Wang J."/>
        </authorList>
    </citation>
    <scope>NUCLEOTIDE SEQUENCE [LARGE SCALE GENOMIC DNA]</scope>
    <source>
        <strain evidence="6">05x7-T-G4-1.051#20</strain>
    </source>
</reference>
<dbReference type="Gene3D" id="2.60.40.10">
    <property type="entry name" value="Immunoglobulins"/>
    <property type="match status" value="12"/>
</dbReference>
<dbReference type="EMBL" id="JH819059">
    <property type="protein sequence ID" value="EKC27894.1"/>
    <property type="molecule type" value="Genomic_DNA"/>
</dbReference>
<dbReference type="Pfam" id="PF00041">
    <property type="entry name" value="fn3"/>
    <property type="match status" value="2"/>
</dbReference>
<dbReference type="CDD" id="cd00063">
    <property type="entry name" value="FN3"/>
    <property type="match status" value="3"/>
</dbReference>
<keyword evidence="5" id="KW-0812">Transmembrane</keyword>
<dbReference type="FunFam" id="2.60.40.10:FF:000360">
    <property type="entry name" value="Sidekick cell adhesion molecule 2"/>
    <property type="match status" value="1"/>
</dbReference>
<dbReference type="PROSITE" id="PS50853">
    <property type="entry name" value="FN3"/>
    <property type="match status" value="2"/>
</dbReference>
<keyword evidence="1" id="KW-0677">Repeat</keyword>
<dbReference type="PROSITE" id="PS50835">
    <property type="entry name" value="IG_LIKE"/>
    <property type="match status" value="7"/>
</dbReference>
<keyword evidence="5" id="KW-0472">Membrane</keyword>
<evidence type="ECO:0000256" key="1">
    <source>
        <dbReference type="ARBA" id="ARBA00022737"/>
    </source>
</evidence>
<dbReference type="SUPFAM" id="SSF49265">
    <property type="entry name" value="Fibronectin type III"/>
    <property type="match status" value="3"/>
</dbReference>
<dbReference type="GO" id="GO:0070593">
    <property type="term" value="P:dendrite self-avoidance"/>
    <property type="evidence" value="ECO:0007669"/>
    <property type="project" value="TreeGrafter"/>
</dbReference>
<dbReference type="GO" id="GO:0005886">
    <property type="term" value="C:plasma membrane"/>
    <property type="evidence" value="ECO:0007669"/>
    <property type="project" value="TreeGrafter"/>
</dbReference>
<dbReference type="InterPro" id="IPR036116">
    <property type="entry name" value="FN3_sf"/>
</dbReference>
<dbReference type="InParanoid" id="K1Q975"/>
<gene>
    <name evidence="6" type="ORF">CGI_10013233</name>
</gene>
<dbReference type="SUPFAM" id="SSF48726">
    <property type="entry name" value="Immunoglobulin"/>
    <property type="match status" value="8"/>
</dbReference>
<dbReference type="InterPro" id="IPR003961">
    <property type="entry name" value="FN3_dom"/>
</dbReference>
<dbReference type="Pfam" id="PF07679">
    <property type="entry name" value="I-set"/>
    <property type="match status" value="4"/>
</dbReference>
<feature type="transmembrane region" description="Helical" evidence="5">
    <location>
        <begin position="1263"/>
        <end position="1287"/>
    </location>
</feature>
<dbReference type="SMART" id="SM00408">
    <property type="entry name" value="IGc2"/>
    <property type="match status" value="7"/>
</dbReference>
<dbReference type="InterPro" id="IPR036179">
    <property type="entry name" value="Ig-like_dom_sf"/>
</dbReference>
<dbReference type="SMART" id="SM00060">
    <property type="entry name" value="FN3"/>
    <property type="match status" value="4"/>
</dbReference>
<dbReference type="PANTHER" id="PTHR10075">
    <property type="entry name" value="BASIGIN RELATED"/>
    <property type="match status" value="1"/>
</dbReference>
<evidence type="ECO:0000256" key="4">
    <source>
        <dbReference type="SAM" id="MobiDB-lite"/>
    </source>
</evidence>
<dbReference type="Pfam" id="PF13927">
    <property type="entry name" value="Ig_3"/>
    <property type="match status" value="2"/>
</dbReference>
<evidence type="ECO:0000256" key="5">
    <source>
        <dbReference type="SAM" id="Phobius"/>
    </source>
</evidence>
<feature type="compositionally biased region" description="Basic and acidic residues" evidence="4">
    <location>
        <begin position="1325"/>
        <end position="1335"/>
    </location>
</feature>
<sequence>MCILHLEYVQTQDEIEFAVLPKSQAVLYGGSITLNCDAKRLSSPSDQLSYAWYLNGGPRPLGSSIFVNNSLLVQDIQEAELGNYTCVVSTEEGLQLAVSPPAQIIHAYIKRFLIDPIGKSVTEGDTITLDCVTGESSPPPDIFWEKDSVPFTGGSQYNATFKSASSLGFVQQFSMKLVMVATPEHSGKYTCAAKNRLLGITVRSLQVYVGVAAYKFASRVDLNQFQRNIIIPKDQPFVFNCPIIGYPTPAITWQKGQVPLRSNTTDHTLLSNGSLFFPSFQLTNQGYYICEGKNILGMDRSPDIVLQAAYIEYAFTRDPTTKYAIAGQPTTLPCSPPNSYPPANVTWYKNQQPLTNQFSNTSKAVFIVDPASGIWDLYIADVQRIHEGEYFCVAENIFAVPTSRTSKVASLKVGGAPTFVQPPVSQSVIKGQGLVLICLVQGDPEPEITWLFNGKPVTDGAYTTAFSMKNQELHIANVNKAWEGYFTCRANNSYGKSEAMAYVTVNVPVVITIPLVNLTVTVGNQAFLPCEVYGDPAPNVTWDKDGELVPLSPRIRQTVDGLIINNVTLSDAGVYSCLSVNEAGTAQSSGTLTVHGMTACFVGKAIQLSNLMGTHLLPDGVYVSLDNSLQIAVVTWQRVGTYTCVATNVVGSETKSAKLSVQVPPRVRYIQGDLIVIRNRATTLTCKADGIPSPQISWFRRGSEIFSSLDGRIVVTNERQLLIKFANAADKGDYTCSAVNVAGSDEAEVSLHIVEPERILVQAPTVSYTLTGLLAYTEYQFSVRAATVKNDVDLWGNFSNMAVTRTEAAAPSGTPASVAAKAVSSTKVEVSWKPLPDSQHNGPMKFYHITYKSTSPTAGGSEVLSVNYTENSAVIDNLSPWTEYGITIQPENVAGRGPSSDLVMVKTHALAPNAPPTNIRLTAVSSSVVNIQFKLPDPSSWNSDPSGIVVGVQKDGEKTSREVTLSTTTGSLPYNISGLEPWTLYNVRVALYTSLAVNGTGPWSDWQLVQTLQAESDKVRSFGYQATPTSATVYWSPPVKPNGVIQFYTVKHYPLPQTDRQGGLSDQAALYMSPVPYPEVYNACEILSELNVSTYSPVVDAVLSAISQDSVLSHLDLIFNVTSQHFLQSNDTDEIVVNQTADIIATSLNHLDIASLKWMSDWNVWTLDFCYGLLWVRDSLVSQNTSETRTVLEDLQSSTEYMVGVSAVNSIGEGITSVHSVKTDPPPPAPPPPETTETVTMETTTIVLADPQPQGQEEDRLPVYLGGIAAGAVLVIFILALVLCICIKQRQRQNLTNYGNFDANSSEAKFGEMPRERSPSMSTKASEDNNNRDNRLSTSRIHFLGDAVKYGTNSTVSETQPSCFQGYGHLKESQSMAASSTFPGIRIHKSEETGIENPSYRGGVSDPGGEWRPDQESICVSMDLSAEEVYSRASTLKRRAQLKSENAEAIAVMRNSNLPLGIDDTDSLIPNDSVVVYAERTALISGTFVGNIPSQSLGDGSIVSVPSPLVNLPGSPHGR</sequence>
<dbReference type="FunFam" id="2.60.40.10:FF:000107">
    <property type="entry name" value="Myosin, light chain kinase a"/>
    <property type="match status" value="2"/>
</dbReference>
<dbReference type="SMART" id="SM00409">
    <property type="entry name" value="IG"/>
    <property type="match status" value="8"/>
</dbReference>
<dbReference type="HOGENOM" id="CLU_247844_0_0_1"/>